<organism evidence="1 2">
    <name type="scientific">Melastoma candidum</name>
    <dbReference type="NCBI Taxonomy" id="119954"/>
    <lineage>
        <taxon>Eukaryota</taxon>
        <taxon>Viridiplantae</taxon>
        <taxon>Streptophyta</taxon>
        <taxon>Embryophyta</taxon>
        <taxon>Tracheophyta</taxon>
        <taxon>Spermatophyta</taxon>
        <taxon>Magnoliopsida</taxon>
        <taxon>eudicotyledons</taxon>
        <taxon>Gunneridae</taxon>
        <taxon>Pentapetalae</taxon>
        <taxon>rosids</taxon>
        <taxon>malvids</taxon>
        <taxon>Myrtales</taxon>
        <taxon>Melastomataceae</taxon>
        <taxon>Melastomatoideae</taxon>
        <taxon>Melastomateae</taxon>
        <taxon>Melastoma</taxon>
    </lineage>
</organism>
<sequence length="217" mass="24060">MHSASGSEASGKKGRHYRGVLVLVGGDNGAAEEGRTSPSSKCLPAHEEKRLKGQEGSLLGAWKPSPANRTDSRRRWRVARSQSPPPSEIRRFLVVKTAGGRVLSSEFRRIALFCSKTSGDPSDEGGRQDMKGGKCSSETVRGHRIILGRLYSDFPRIQINFLSEDPPFRRRRGGWSCREVWLHEQQVVVGREEEGLGLIKSLQPFSLVWASFMGLLC</sequence>
<dbReference type="Proteomes" id="UP001057402">
    <property type="component" value="Chromosome 11"/>
</dbReference>
<name>A0ACB9LNU7_9MYRT</name>
<reference evidence="2" key="1">
    <citation type="journal article" date="2023" name="Front. Plant Sci.">
        <title>Chromosomal-level genome assembly of Melastoma candidum provides insights into trichome evolution.</title>
        <authorList>
            <person name="Zhong Y."/>
            <person name="Wu W."/>
            <person name="Sun C."/>
            <person name="Zou P."/>
            <person name="Liu Y."/>
            <person name="Dai S."/>
            <person name="Zhou R."/>
        </authorList>
    </citation>
    <scope>NUCLEOTIDE SEQUENCE [LARGE SCALE GENOMIC DNA]</scope>
</reference>
<comment type="caution">
    <text evidence="1">The sequence shown here is derived from an EMBL/GenBank/DDBJ whole genome shotgun (WGS) entry which is preliminary data.</text>
</comment>
<protein>
    <submittedName>
        <fullName evidence="1">Uncharacterized protein</fullName>
    </submittedName>
</protein>
<proteinExistence type="predicted"/>
<evidence type="ECO:0000313" key="2">
    <source>
        <dbReference type="Proteomes" id="UP001057402"/>
    </source>
</evidence>
<keyword evidence="2" id="KW-1185">Reference proteome</keyword>
<accession>A0ACB9LNU7</accession>
<evidence type="ECO:0000313" key="1">
    <source>
        <dbReference type="EMBL" id="KAI4312928.1"/>
    </source>
</evidence>
<dbReference type="EMBL" id="CM042890">
    <property type="protein sequence ID" value="KAI4312928.1"/>
    <property type="molecule type" value="Genomic_DNA"/>
</dbReference>
<gene>
    <name evidence="1" type="ORF">MLD38_037715</name>
</gene>